<evidence type="ECO:0000313" key="3">
    <source>
        <dbReference type="EMBL" id="KAJ1203091.1"/>
    </source>
</evidence>
<feature type="domain" description="Dynein heavy chain hydrolytic ATP-binding dynein motor region" evidence="2">
    <location>
        <begin position="162"/>
        <end position="221"/>
    </location>
</feature>
<feature type="compositionally biased region" description="Low complexity" evidence="1">
    <location>
        <begin position="42"/>
        <end position="55"/>
    </location>
</feature>
<dbReference type="EMBL" id="JANPWB010000003">
    <property type="protein sequence ID" value="KAJ1203091.1"/>
    <property type="molecule type" value="Genomic_DNA"/>
</dbReference>
<dbReference type="Gene3D" id="3.40.50.300">
    <property type="entry name" value="P-loop containing nucleotide triphosphate hydrolases"/>
    <property type="match status" value="1"/>
</dbReference>
<dbReference type="Pfam" id="PF12774">
    <property type="entry name" value="AAA_6"/>
    <property type="match status" value="1"/>
</dbReference>
<protein>
    <recommendedName>
        <fullName evidence="2">Dynein heavy chain hydrolytic ATP-binding dynein motor region domain-containing protein</fullName>
    </recommendedName>
</protein>
<name>A0AAV7VQE6_PLEWA</name>
<sequence>MCAPRFLETEADWRAAGAVWWRRAALELRRARKGVARIPLRGNSGSGSCSSGSWGAPAEKTRQGAQFKETSEKEARRKTARVAMEVNTRQSDNADGEGRGWARPAPPPSGEEQMAPVQAMIPNTTRAEVQDPLPKSIVVESPQAASVTSPSLSSSLEALIVCYITLAQALGMSMGGAPAGPAGTGKTETTKDMGRCLGKYVVVFNCSDQMDFRGLGRIFKGEMVT</sequence>
<dbReference type="GO" id="GO:0030286">
    <property type="term" value="C:dynein complex"/>
    <property type="evidence" value="ECO:0007669"/>
    <property type="project" value="InterPro"/>
</dbReference>
<comment type="caution">
    <text evidence="3">The sequence shown here is derived from an EMBL/GenBank/DDBJ whole genome shotgun (WGS) entry which is preliminary data.</text>
</comment>
<evidence type="ECO:0000256" key="1">
    <source>
        <dbReference type="SAM" id="MobiDB-lite"/>
    </source>
</evidence>
<dbReference type="InterPro" id="IPR035699">
    <property type="entry name" value="AAA_6"/>
</dbReference>
<dbReference type="SUPFAM" id="SSF52540">
    <property type="entry name" value="P-loop containing nucleoside triphosphate hydrolases"/>
    <property type="match status" value="1"/>
</dbReference>
<feature type="region of interest" description="Disordered" evidence="1">
    <location>
        <begin position="38"/>
        <end position="114"/>
    </location>
</feature>
<accession>A0AAV7VQE6</accession>
<dbReference type="Proteomes" id="UP001066276">
    <property type="component" value="Chromosome 2_1"/>
</dbReference>
<reference evidence="3" key="1">
    <citation type="journal article" date="2022" name="bioRxiv">
        <title>Sequencing and chromosome-scale assembly of the giantPleurodeles waltlgenome.</title>
        <authorList>
            <person name="Brown T."/>
            <person name="Elewa A."/>
            <person name="Iarovenko S."/>
            <person name="Subramanian E."/>
            <person name="Araus A.J."/>
            <person name="Petzold A."/>
            <person name="Susuki M."/>
            <person name="Suzuki K.-i.T."/>
            <person name="Hayashi T."/>
            <person name="Toyoda A."/>
            <person name="Oliveira C."/>
            <person name="Osipova E."/>
            <person name="Leigh N.D."/>
            <person name="Simon A."/>
            <person name="Yun M.H."/>
        </authorList>
    </citation>
    <scope>NUCLEOTIDE SEQUENCE</scope>
    <source>
        <strain evidence="3">20211129_DDA</strain>
        <tissue evidence="3">Liver</tissue>
    </source>
</reference>
<dbReference type="InterPro" id="IPR026983">
    <property type="entry name" value="DHC"/>
</dbReference>
<dbReference type="GO" id="GO:0045505">
    <property type="term" value="F:dynein intermediate chain binding"/>
    <property type="evidence" value="ECO:0007669"/>
    <property type="project" value="InterPro"/>
</dbReference>
<keyword evidence="4" id="KW-1185">Reference proteome</keyword>
<evidence type="ECO:0000259" key="2">
    <source>
        <dbReference type="Pfam" id="PF12774"/>
    </source>
</evidence>
<organism evidence="3 4">
    <name type="scientific">Pleurodeles waltl</name>
    <name type="common">Iberian ribbed newt</name>
    <dbReference type="NCBI Taxonomy" id="8319"/>
    <lineage>
        <taxon>Eukaryota</taxon>
        <taxon>Metazoa</taxon>
        <taxon>Chordata</taxon>
        <taxon>Craniata</taxon>
        <taxon>Vertebrata</taxon>
        <taxon>Euteleostomi</taxon>
        <taxon>Amphibia</taxon>
        <taxon>Batrachia</taxon>
        <taxon>Caudata</taxon>
        <taxon>Salamandroidea</taxon>
        <taxon>Salamandridae</taxon>
        <taxon>Pleurodelinae</taxon>
        <taxon>Pleurodeles</taxon>
    </lineage>
</organism>
<dbReference type="GO" id="GO:0051959">
    <property type="term" value="F:dynein light intermediate chain binding"/>
    <property type="evidence" value="ECO:0007669"/>
    <property type="project" value="InterPro"/>
</dbReference>
<gene>
    <name evidence="3" type="ORF">NDU88_006886</name>
</gene>
<dbReference type="PANTHER" id="PTHR46961">
    <property type="entry name" value="DYNEIN HEAVY CHAIN 1, AXONEMAL-LIKE PROTEIN"/>
    <property type="match status" value="1"/>
</dbReference>
<proteinExistence type="predicted"/>
<dbReference type="PANTHER" id="PTHR46961:SF18">
    <property type="entry name" value="DYNEIN AXONEMAL HEAVY CHAIN 5"/>
    <property type="match status" value="1"/>
</dbReference>
<dbReference type="AlphaFoldDB" id="A0AAV7VQE6"/>
<evidence type="ECO:0000313" key="4">
    <source>
        <dbReference type="Proteomes" id="UP001066276"/>
    </source>
</evidence>
<dbReference type="GO" id="GO:0005524">
    <property type="term" value="F:ATP binding"/>
    <property type="evidence" value="ECO:0007669"/>
    <property type="project" value="InterPro"/>
</dbReference>
<dbReference type="GO" id="GO:0007018">
    <property type="term" value="P:microtubule-based movement"/>
    <property type="evidence" value="ECO:0007669"/>
    <property type="project" value="InterPro"/>
</dbReference>
<dbReference type="InterPro" id="IPR027417">
    <property type="entry name" value="P-loop_NTPase"/>
</dbReference>